<dbReference type="AlphaFoldDB" id="A0A7H9CHS5"/>
<feature type="region of interest" description="Disordered" evidence="1">
    <location>
        <begin position="1"/>
        <end position="23"/>
    </location>
</feature>
<reference evidence="2 3" key="1">
    <citation type="submission" date="2020-02" db="EMBL/GenBank/DDBJ databases">
        <title>Complete genome sequence of the novel Campylobacter species Candidatus Campylobacter infans.</title>
        <authorList>
            <person name="Duim B."/>
            <person name="Zomer A."/>
            <person name="van der Graaf L."/>
            <person name="Wagenaar J."/>
        </authorList>
    </citation>
    <scope>NUCLEOTIDE SEQUENCE [LARGE SCALE GENOMIC DNA]</scope>
    <source>
        <strain evidence="2 3">19S00001</strain>
    </source>
</reference>
<protein>
    <submittedName>
        <fullName evidence="2">Uncharacterized protein</fullName>
    </submittedName>
</protein>
<evidence type="ECO:0000256" key="1">
    <source>
        <dbReference type="SAM" id="MobiDB-lite"/>
    </source>
</evidence>
<dbReference type="RefSeq" id="WP_179974841.1">
    <property type="nucleotide sequence ID" value="NZ_CP049075.1"/>
</dbReference>
<sequence>MPTLNSNENFKANQNSSLNINEPESAIDEKAKYFSLDLENKTKELKQCQAEHNLNSCLPCSQLLACKKRNAYVKAAFDKMCQGEDRGFIF</sequence>
<dbReference type="EMBL" id="CP049075">
    <property type="protein sequence ID" value="QLI05646.1"/>
    <property type="molecule type" value="Genomic_DNA"/>
</dbReference>
<accession>A0A7H9CHS5</accession>
<dbReference type="KEGG" id="cinf:CINF_1156"/>
<evidence type="ECO:0000313" key="2">
    <source>
        <dbReference type="EMBL" id="QLI05646.1"/>
    </source>
</evidence>
<organism evidence="2 3">
    <name type="scientific">Candidatus Campylobacter infans</name>
    <dbReference type="NCBI Taxonomy" id="2561898"/>
    <lineage>
        <taxon>Bacteria</taxon>
        <taxon>Pseudomonadati</taxon>
        <taxon>Campylobacterota</taxon>
        <taxon>Epsilonproteobacteria</taxon>
        <taxon>Campylobacterales</taxon>
        <taxon>Campylobacteraceae</taxon>
        <taxon>Campylobacter</taxon>
    </lineage>
</organism>
<proteinExistence type="predicted"/>
<feature type="compositionally biased region" description="Polar residues" evidence="1">
    <location>
        <begin position="1"/>
        <end position="22"/>
    </location>
</feature>
<dbReference type="Proteomes" id="UP000509414">
    <property type="component" value="Chromosome"/>
</dbReference>
<name>A0A7H9CHS5_9BACT</name>
<evidence type="ECO:0000313" key="3">
    <source>
        <dbReference type="Proteomes" id="UP000509414"/>
    </source>
</evidence>
<keyword evidence="3" id="KW-1185">Reference proteome</keyword>
<gene>
    <name evidence="2" type="ORF">CINF_1156</name>
</gene>